<sequence length="130" mass="13958">MRILSRSLMSLAAGAVVICCGAFAPAPTIVPHVSPSHSEQLVQVERSESGASSRMLQWSLFERNISSLAACNSLMNKMKPAYGPNFRWDCESYLSSTCPPITRWALWFADASGTRAASQAGVPAEPAAHC</sequence>
<protein>
    <recommendedName>
        <fullName evidence="4">Secreted protein</fullName>
    </recommendedName>
</protein>
<gene>
    <name evidence="2" type="ORF">SAMN06295909_2317</name>
</gene>
<evidence type="ECO:0008006" key="4">
    <source>
        <dbReference type="Google" id="ProtNLM"/>
    </source>
</evidence>
<name>A0ABY1RDH0_9MICO</name>
<feature type="signal peptide" evidence="1">
    <location>
        <begin position="1"/>
        <end position="24"/>
    </location>
</feature>
<evidence type="ECO:0000256" key="1">
    <source>
        <dbReference type="SAM" id="SignalP"/>
    </source>
</evidence>
<keyword evidence="3" id="KW-1185">Reference proteome</keyword>
<organism evidence="2 3">
    <name type="scientific">Plantibacter elymi</name>
    <name type="common">nom. nud.</name>
    <dbReference type="NCBI Taxonomy" id="199708"/>
    <lineage>
        <taxon>Bacteria</taxon>
        <taxon>Bacillati</taxon>
        <taxon>Actinomycetota</taxon>
        <taxon>Actinomycetes</taxon>
        <taxon>Micrococcales</taxon>
        <taxon>Microbacteriaceae</taxon>
        <taxon>Plantibacter</taxon>
    </lineage>
</organism>
<keyword evidence="1" id="KW-0732">Signal</keyword>
<reference evidence="2 3" key="1">
    <citation type="submission" date="2017-04" db="EMBL/GenBank/DDBJ databases">
        <authorList>
            <person name="Varghese N."/>
            <person name="Submissions S."/>
        </authorList>
    </citation>
    <scope>NUCLEOTIDE SEQUENCE [LARGE SCALE GENOMIC DNA]</scope>
    <source>
        <strain evidence="2 3">VKM Ac-1784</strain>
    </source>
</reference>
<comment type="caution">
    <text evidence="2">The sequence shown here is derived from an EMBL/GenBank/DDBJ whole genome shotgun (WGS) entry which is preliminary data.</text>
</comment>
<evidence type="ECO:0000313" key="3">
    <source>
        <dbReference type="Proteomes" id="UP000194464"/>
    </source>
</evidence>
<proteinExistence type="predicted"/>
<feature type="chain" id="PRO_5046720864" description="Secreted protein" evidence="1">
    <location>
        <begin position="25"/>
        <end position="130"/>
    </location>
</feature>
<dbReference type="Proteomes" id="UP000194464">
    <property type="component" value="Unassembled WGS sequence"/>
</dbReference>
<evidence type="ECO:0000313" key="2">
    <source>
        <dbReference type="EMBL" id="SMQ70865.1"/>
    </source>
</evidence>
<dbReference type="EMBL" id="FXWJ01000003">
    <property type="protein sequence ID" value="SMQ70865.1"/>
    <property type="molecule type" value="Genomic_DNA"/>
</dbReference>
<accession>A0ABY1RDH0</accession>